<gene>
    <name evidence="3" type="ORF">HINF_LOCUS13176</name>
    <name evidence="2" type="ORF">HINF_LOCUS29686</name>
</gene>
<dbReference type="EMBL" id="CAXDID020000030">
    <property type="protein sequence ID" value="CAL5993661.1"/>
    <property type="molecule type" value="Genomic_DNA"/>
</dbReference>
<feature type="transmembrane region" description="Helical" evidence="1">
    <location>
        <begin position="100"/>
        <end position="120"/>
    </location>
</feature>
<evidence type="ECO:0000313" key="2">
    <source>
        <dbReference type="EMBL" id="CAI9942041.1"/>
    </source>
</evidence>
<sequence>MIINCQYLLIIETIAMFACFLVAGIVQCCIPIQFIEEQYRIGYKQEQTWLQETEKTQNMYLFFSSGITLSIIGLFGLVISFEINFSKISEINIIKDNRQLCVLIEMIVMFVGMMVTGIYFCCTPYKYQFERYYSISGQIFNIFDDYINYPIYLGVGVGLIIMGFFGVMISVSVYLASQQQSFLKASSESVNMVPPMEQQYIAFPNLL</sequence>
<evidence type="ECO:0000313" key="4">
    <source>
        <dbReference type="Proteomes" id="UP001642409"/>
    </source>
</evidence>
<evidence type="ECO:0000256" key="1">
    <source>
        <dbReference type="SAM" id="Phobius"/>
    </source>
</evidence>
<evidence type="ECO:0000313" key="3">
    <source>
        <dbReference type="EMBL" id="CAL5993661.1"/>
    </source>
</evidence>
<keyword evidence="1" id="KW-0812">Transmembrane</keyword>
<keyword evidence="1" id="KW-1133">Transmembrane helix</keyword>
<name>A0AA86U7F6_9EUKA</name>
<accession>A0AA86U7F6</accession>
<protein>
    <submittedName>
        <fullName evidence="3">Hypothetical_protein</fullName>
    </submittedName>
</protein>
<reference evidence="2" key="1">
    <citation type="submission" date="2023-06" db="EMBL/GenBank/DDBJ databases">
        <authorList>
            <person name="Kurt Z."/>
        </authorList>
    </citation>
    <scope>NUCLEOTIDE SEQUENCE</scope>
</reference>
<comment type="caution">
    <text evidence="2">The sequence shown here is derived from an EMBL/GenBank/DDBJ whole genome shotgun (WGS) entry which is preliminary data.</text>
</comment>
<reference evidence="3 4" key="2">
    <citation type="submission" date="2024-07" db="EMBL/GenBank/DDBJ databases">
        <authorList>
            <person name="Akdeniz Z."/>
        </authorList>
    </citation>
    <scope>NUCLEOTIDE SEQUENCE [LARGE SCALE GENOMIC DNA]</scope>
</reference>
<organism evidence="2">
    <name type="scientific">Hexamita inflata</name>
    <dbReference type="NCBI Taxonomy" id="28002"/>
    <lineage>
        <taxon>Eukaryota</taxon>
        <taxon>Metamonada</taxon>
        <taxon>Diplomonadida</taxon>
        <taxon>Hexamitidae</taxon>
        <taxon>Hexamitinae</taxon>
        <taxon>Hexamita</taxon>
    </lineage>
</organism>
<keyword evidence="1" id="KW-0472">Membrane</keyword>
<feature type="transmembrane region" description="Helical" evidence="1">
    <location>
        <begin position="7"/>
        <end position="34"/>
    </location>
</feature>
<dbReference type="AlphaFoldDB" id="A0AA86U7F6"/>
<proteinExistence type="predicted"/>
<feature type="transmembrane region" description="Helical" evidence="1">
    <location>
        <begin position="151"/>
        <end position="176"/>
    </location>
</feature>
<dbReference type="EMBL" id="CATOUU010000697">
    <property type="protein sequence ID" value="CAI9942041.1"/>
    <property type="molecule type" value="Genomic_DNA"/>
</dbReference>
<dbReference type="Proteomes" id="UP001642409">
    <property type="component" value="Unassembled WGS sequence"/>
</dbReference>
<keyword evidence="4" id="KW-1185">Reference proteome</keyword>
<feature type="transmembrane region" description="Helical" evidence="1">
    <location>
        <begin position="59"/>
        <end position="79"/>
    </location>
</feature>